<keyword evidence="2" id="KW-1185">Reference proteome</keyword>
<dbReference type="Proteomes" id="UP001271007">
    <property type="component" value="Unassembled WGS sequence"/>
</dbReference>
<evidence type="ECO:0000313" key="2">
    <source>
        <dbReference type="Proteomes" id="UP001271007"/>
    </source>
</evidence>
<dbReference type="EMBL" id="JAWDJX010000086">
    <property type="protein sequence ID" value="KAK3046585.1"/>
    <property type="molecule type" value="Genomic_DNA"/>
</dbReference>
<sequence>MADESLSDVLADVLNESNKTPAKRSKSYPYSCLTLSFIHGQLQPYIALHHLSANTTATQRAQFLVAPGMNALISVAKRHELLEFLAYMTPDESGRSSMQDYSLWTIHLYGTGERDAIKLGQLRKCLKQDVLAQRSQESVPPKLASKESVLCEGSDSGFDDNWENEGVQQMNRLQKVKNKKALRVSKRARKTQQRMQETWAIVGQINKHLTWIEESELPRIVRRIQLHAEVDTERVYPLGRTFPPRPGNSSSRTRADECRAFTLSYAGGSLLVNPN</sequence>
<organism evidence="1 2">
    <name type="scientific">Extremus antarcticus</name>
    <dbReference type="NCBI Taxonomy" id="702011"/>
    <lineage>
        <taxon>Eukaryota</taxon>
        <taxon>Fungi</taxon>
        <taxon>Dikarya</taxon>
        <taxon>Ascomycota</taxon>
        <taxon>Pezizomycotina</taxon>
        <taxon>Dothideomycetes</taxon>
        <taxon>Dothideomycetidae</taxon>
        <taxon>Mycosphaerellales</taxon>
        <taxon>Extremaceae</taxon>
        <taxon>Extremus</taxon>
    </lineage>
</organism>
<proteinExistence type="predicted"/>
<dbReference type="AlphaFoldDB" id="A0AAJ0D5Q1"/>
<evidence type="ECO:0000313" key="1">
    <source>
        <dbReference type="EMBL" id="KAK3046585.1"/>
    </source>
</evidence>
<protein>
    <submittedName>
        <fullName evidence="1">Uncharacterized protein</fullName>
    </submittedName>
</protein>
<gene>
    <name evidence="1" type="ORF">LTR09_011933</name>
</gene>
<reference evidence="1" key="1">
    <citation type="submission" date="2023-04" db="EMBL/GenBank/DDBJ databases">
        <title>Black Yeasts Isolated from many extreme environments.</title>
        <authorList>
            <person name="Coleine C."/>
            <person name="Stajich J.E."/>
            <person name="Selbmann L."/>
        </authorList>
    </citation>
    <scope>NUCLEOTIDE SEQUENCE</scope>
    <source>
        <strain evidence="1">CCFEE 5312</strain>
    </source>
</reference>
<name>A0AAJ0D5Q1_9PEZI</name>
<accession>A0AAJ0D5Q1</accession>
<comment type="caution">
    <text evidence="1">The sequence shown here is derived from an EMBL/GenBank/DDBJ whole genome shotgun (WGS) entry which is preliminary data.</text>
</comment>